<accession>A0A7S9X4G4</accession>
<dbReference type="Proteomes" id="UP000594571">
    <property type="component" value="Chromosome"/>
</dbReference>
<evidence type="ECO:0000313" key="2">
    <source>
        <dbReference type="EMBL" id="QPH96775.1"/>
    </source>
</evidence>
<dbReference type="EMBL" id="CP049263">
    <property type="protein sequence ID" value="QPH96775.1"/>
    <property type="molecule type" value="Genomic_DNA"/>
</dbReference>
<evidence type="ECO:0000256" key="1">
    <source>
        <dbReference type="SAM" id="MobiDB-lite"/>
    </source>
</evidence>
<evidence type="ECO:0000313" key="3">
    <source>
        <dbReference type="Proteomes" id="UP000594571"/>
    </source>
</evidence>
<feature type="compositionally biased region" description="Polar residues" evidence="1">
    <location>
        <begin position="127"/>
        <end position="140"/>
    </location>
</feature>
<sequence>MDRRKFGSIYIINRLDLNSLGGFAVGGIEGLTDLGNIILHPVDAINGLDNAFYHPILTAKNVNANIQEFIAKNFVDSVLGDQSSINYRNYHALGENIGSLGAAGKVGQIAKNSRKLANIGKNGDNIVKNNKPSDTKSATTNSNNNGNNWNNNGNDGIVVAGGSEIEKLNNKLNHIFNKKEHKLGDF</sequence>
<reference evidence="2 3" key="2">
    <citation type="journal article" date="2020" name="Microb. Genom.">
        <title>Analysis of complete Campylobacter concisus genomes identifies genomospecies features, secretion systems and novel plasmids and their association with severe ulcerative colitis.</title>
        <authorList>
            <person name="Liu F."/>
            <person name="Chen S."/>
            <person name="Luu L.D.W."/>
            <person name="Lee S.A."/>
            <person name="Tay A.C.Y."/>
            <person name="Wu R."/>
            <person name="Riordan S.M."/>
            <person name="Lan R."/>
            <person name="Liu L."/>
            <person name="Zhang L."/>
        </authorList>
    </citation>
    <scope>NUCLEOTIDE SEQUENCE [LARGE SCALE GENOMIC DNA]</scope>
    <source>
        <strain evidence="2 3">H16O-S1</strain>
    </source>
</reference>
<name>A0A7S9X4G4_9BACT</name>
<feature type="region of interest" description="Disordered" evidence="1">
    <location>
        <begin position="120"/>
        <end position="155"/>
    </location>
</feature>
<proteinExistence type="predicted"/>
<reference evidence="2 3" key="1">
    <citation type="journal article" date="2018" name="Emerg. Microbes Infect.">
        <title>Genomic analysis of oral Campylobacter concisus strains identified a potential bacterial molecular marker associated with active Crohn's disease.</title>
        <authorList>
            <person name="Liu F."/>
            <person name="Ma R."/>
            <person name="Tay C.Y.A."/>
            <person name="Octavia S."/>
            <person name="Lan R."/>
            <person name="Chung H.K.L."/>
            <person name="Riordan S.M."/>
            <person name="Grimm M.C."/>
            <person name="Leong R.W."/>
            <person name="Tanaka M.M."/>
            <person name="Connor S."/>
            <person name="Zhang L."/>
        </authorList>
    </citation>
    <scope>NUCLEOTIDE SEQUENCE [LARGE SCALE GENOMIC DNA]</scope>
    <source>
        <strain evidence="2 3">H16O-S1</strain>
    </source>
</reference>
<gene>
    <name evidence="2" type="ORF">CVS89_00395</name>
</gene>
<protein>
    <submittedName>
        <fullName evidence="2">Uncharacterized protein</fullName>
    </submittedName>
</protein>
<dbReference type="RefSeq" id="WP_148789459.1">
    <property type="nucleotide sequence ID" value="NZ_CABPTT010000001.1"/>
</dbReference>
<organism evidence="2 3">
    <name type="scientific">Campylobacter concisus</name>
    <dbReference type="NCBI Taxonomy" id="199"/>
    <lineage>
        <taxon>Bacteria</taxon>
        <taxon>Pseudomonadati</taxon>
        <taxon>Campylobacterota</taxon>
        <taxon>Epsilonproteobacteria</taxon>
        <taxon>Campylobacterales</taxon>
        <taxon>Campylobacteraceae</taxon>
        <taxon>Campylobacter</taxon>
    </lineage>
</organism>
<feature type="compositionally biased region" description="Low complexity" evidence="1">
    <location>
        <begin position="141"/>
        <end position="154"/>
    </location>
</feature>
<dbReference type="AlphaFoldDB" id="A0A7S9X4G4"/>